<gene>
    <name evidence="2" type="ORF">C2E20_4470</name>
</gene>
<feature type="compositionally biased region" description="Acidic residues" evidence="1">
    <location>
        <begin position="38"/>
        <end position="57"/>
    </location>
</feature>
<name>A0A2P6VDT0_9CHLO</name>
<evidence type="ECO:0000256" key="1">
    <source>
        <dbReference type="SAM" id="MobiDB-lite"/>
    </source>
</evidence>
<dbReference type="Proteomes" id="UP000239649">
    <property type="component" value="Unassembled WGS sequence"/>
</dbReference>
<accession>A0A2P6VDT0</accession>
<organism evidence="2 3">
    <name type="scientific">Micractinium conductrix</name>
    <dbReference type="NCBI Taxonomy" id="554055"/>
    <lineage>
        <taxon>Eukaryota</taxon>
        <taxon>Viridiplantae</taxon>
        <taxon>Chlorophyta</taxon>
        <taxon>core chlorophytes</taxon>
        <taxon>Trebouxiophyceae</taxon>
        <taxon>Chlorellales</taxon>
        <taxon>Chlorellaceae</taxon>
        <taxon>Chlorella clade</taxon>
        <taxon>Micractinium</taxon>
    </lineage>
</organism>
<protein>
    <submittedName>
        <fullName evidence="2">Flagellar export ATPase</fullName>
    </submittedName>
</protein>
<dbReference type="AlphaFoldDB" id="A0A2P6VDT0"/>
<keyword evidence="2" id="KW-0969">Cilium</keyword>
<keyword evidence="2" id="KW-0966">Cell projection</keyword>
<sequence length="263" mass="28925">MDGLKAKRFRGFVDWLRWHVPGCTEVLTLRRRLAREEDSGEDSEDDSGEESEEESWEEAARSGRRAAHSLTALLAAACAAGSLQRVDIDLGGLRDLEVHMEAWAPLARGSLRILRVQVDCLTLAGRLDQCTALEELTAMSVASALPVDPACRLPPSLTWLELGTMAVVAQPQVLPVRLLQPLTQLRTLALHGPLRTQLDVVSLLVVNCPSLRCLALALDTESFALFQAPFPYAGVHRRTVRYDSDEELLASTEELFLSEGTTL</sequence>
<dbReference type="EMBL" id="LHPF02000011">
    <property type="protein sequence ID" value="PSC72229.1"/>
    <property type="molecule type" value="Genomic_DNA"/>
</dbReference>
<evidence type="ECO:0000313" key="3">
    <source>
        <dbReference type="Proteomes" id="UP000239649"/>
    </source>
</evidence>
<feature type="region of interest" description="Disordered" evidence="1">
    <location>
        <begin position="34"/>
        <end position="61"/>
    </location>
</feature>
<reference evidence="2 3" key="1">
    <citation type="journal article" date="2018" name="Plant J.">
        <title>Genome sequences of Chlorella sorokiniana UTEX 1602 and Micractinium conductrix SAG 241.80: implications to maltose excretion by a green alga.</title>
        <authorList>
            <person name="Arriola M.B."/>
            <person name="Velmurugan N."/>
            <person name="Zhang Y."/>
            <person name="Plunkett M.H."/>
            <person name="Hondzo H."/>
            <person name="Barney B.M."/>
        </authorList>
    </citation>
    <scope>NUCLEOTIDE SEQUENCE [LARGE SCALE GENOMIC DNA]</scope>
    <source>
        <strain evidence="2 3">SAG 241.80</strain>
    </source>
</reference>
<keyword evidence="3" id="KW-1185">Reference proteome</keyword>
<proteinExistence type="predicted"/>
<evidence type="ECO:0000313" key="2">
    <source>
        <dbReference type="EMBL" id="PSC72229.1"/>
    </source>
</evidence>
<keyword evidence="2" id="KW-0282">Flagellum</keyword>
<comment type="caution">
    <text evidence="2">The sequence shown here is derived from an EMBL/GenBank/DDBJ whole genome shotgun (WGS) entry which is preliminary data.</text>
</comment>